<feature type="non-terminal residue" evidence="2">
    <location>
        <position position="132"/>
    </location>
</feature>
<dbReference type="EMBL" id="JAAWVQ010122291">
    <property type="protein sequence ID" value="MBN3282948.1"/>
    <property type="molecule type" value="Genomic_DNA"/>
</dbReference>
<reference evidence="2" key="1">
    <citation type="journal article" date="2021" name="Cell">
        <title>Tracing the genetic footprints of vertebrate landing in non-teleost ray-finned fishes.</title>
        <authorList>
            <person name="Bi X."/>
            <person name="Wang K."/>
            <person name="Yang L."/>
            <person name="Pan H."/>
            <person name="Jiang H."/>
            <person name="Wei Q."/>
            <person name="Fang M."/>
            <person name="Yu H."/>
            <person name="Zhu C."/>
            <person name="Cai Y."/>
            <person name="He Y."/>
            <person name="Gan X."/>
            <person name="Zeng H."/>
            <person name="Yu D."/>
            <person name="Zhu Y."/>
            <person name="Jiang H."/>
            <person name="Qiu Q."/>
            <person name="Yang H."/>
            <person name="Zhang Y.E."/>
            <person name="Wang W."/>
            <person name="Zhu M."/>
            <person name="He S."/>
            <person name="Zhang G."/>
        </authorList>
    </citation>
    <scope>NUCLEOTIDE SEQUENCE</scope>
    <source>
        <strain evidence="2">Pddl_001</strain>
    </source>
</reference>
<proteinExistence type="predicted"/>
<organism evidence="2 3">
    <name type="scientific">Polyodon spathula</name>
    <name type="common">North American paddlefish</name>
    <name type="synonym">Squalus spathula</name>
    <dbReference type="NCBI Taxonomy" id="7913"/>
    <lineage>
        <taxon>Eukaryota</taxon>
        <taxon>Metazoa</taxon>
        <taxon>Chordata</taxon>
        <taxon>Craniata</taxon>
        <taxon>Vertebrata</taxon>
        <taxon>Euteleostomi</taxon>
        <taxon>Actinopterygii</taxon>
        <taxon>Chondrostei</taxon>
        <taxon>Acipenseriformes</taxon>
        <taxon>Polyodontidae</taxon>
        <taxon>Polyodon</taxon>
    </lineage>
</organism>
<evidence type="ECO:0000259" key="1">
    <source>
        <dbReference type="Pfam" id="PF09457"/>
    </source>
</evidence>
<gene>
    <name evidence="2" type="primary">Erc1_2</name>
    <name evidence="2" type="ORF">GTO93_0005180</name>
</gene>
<comment type="caution">
    <text evidence="2">The sequence shown here is derived from an EMBL/GenBank/DDBJ whole genome shotgun (WGS) entry which is preliminary data.</text>
</comment>
<name>A0ABS2Y932_POLSP</name>
<feature type="domain" description="FIP-RBD" evidence="1">
    <location>
        <begin position="96"/>
        <end position="124"/>
    </location>
</feature>
<keyword evidence="3" id="KW-1185">Reference proteome</keyword>
<dbReference type="InterPro" id="IPR019018">
    <property type="entry name" value="Rab-bd_FIP-RBD"/>
</dbReference>
<evidence type="ECO:0000313" key="2">
    <source>
        <dbReference type="EMBL" id="MBN3282948.1"/>
    </source>
</evidence>
<dbReference type="Pfam" id="PF09457">
    <property type="entry name" value="RBD-FIP"/>
    <property type="match status" value="1"/>
</dbReference>
<feature type="non-terminal residue" evidence="2">
    <location>
        <position position="1"/>
    </location>
</feature>
<evidence type="ECO:0000313" key="3">
    <source>
        <dbReference type="Proteomes" id="UP001166093"/>
    </source>
</evidence>
<sequence>MIQSLLEKHSHGMKLKLYIDHLTTLCLERDPQFLEGLSPLSTAEEEDDERPWEERAKSLTTEQSEYFTWTTLHQSIIHEDNSYRVWSANRRSGEGRVEEFTLQDRTDSLLQRIADVYPDILEQVIKTLEEEC</sequence>
<dbReference type="Proteomes" id="UP001166093">
    <property type="component" value="Unassembled WGS sequence"/>
</dbReference>
<protein>
    <submittedName>
        <fullName evidence="2">RB6I2 protein</fullName>
    </submittedName>
</protein>
<accession>A0ABS2Y932</accession>